<evidence type="ECO:0008006" key="3">
    <source>
        <dbReference type="Google" id="ProtNLM"/>
    </source>
</evidence>
<proteinExistence type="predicted"/>
<dbReference type="GeneID" id="14894203"/>
<name>A0A0A1UGT2_ENTIV</name>
<dbReference type="SUPFAM" id="SSF52833">
    <property type="entry name" value="Thioredoxin-like"/>
    <property type="match status" value="1"/>
</dbReference>
<reference evidence="1 2" key="1">
    <citation type="submission" date="2012-10" db="EMBL/GenBank/DDBJ databases">
        <authorList>
            <person name="Zafar N."/>
            <person name="Inman J."/>
            <person name="Hall N."/>
            <person name="Lorenzi H."/>
            <person name="Caler E."/>
        </authorList>
    </citation>
    <scope>NUCLEOTIDE SEQUENCE [LARGE SCALE GENOMIC DNA]</scope>
    <source>
        <strain evidence="1 2">IP1</strain>
    </source>
</reference>
<dbReference type="OrthoDB" id="26212at2759"/>
<dbReference type="AlphaFoldDB" id="A0A0A1UGT2"/>
<sequence length="101" mass="11678">MIVFLGLVLLGAYAANQDKYFKAVIEMRIRCTRGEGVGEFIVDEISNYPMTIFVTNQENADYLTFQDVMGNPLEKMDISNSTMEQIAQELETRGYRQYYKQ</sequence>
<dbReference type="InterPro" id="IPR036249">
    <property type="entry name" value="Thioredoxin-like_sf"/>
</dbReference>
<gene>
    <name evidence="1" type="ORF">EIN_428050</name>
</gene>
<dbReference type="Proteomes" id="UP000014680">
    <property type="component" value="Unassembled WGS sequence"/>
</dbReference>
<dbReference type="OMA" id="IETRIMC"/>
<dbReference type="VEuPathDB" id="AmoebaDB:EIN_428050"/>
<protein>
    <recommendedName>
        <fullName evidence="3">Selenoprotein F/M domain-containing protein</fullName>
    </recommendedName>
</protein>
<keyword evidence="2" id="KW-1185">Reference proteome</keyword>
<dbReference type="EMBL" id="KB206168">
    <property type="protein sequence ID" value="ELP95129.1"/>
    <property type="molecule type" value="Genomic_DNA"/>
</dbReference>
<accession>A0A0A1UGT2</accession>
<dbReference type="KEGG" id="eiv:EIN_428050"/>
<evidence type="ECO:0000313" key="1">
    <source>
        <dbReference type="EMBL" id="ELP95129.1"/>
    </source>
</evidence>
<organism evidence="1 2">
    <name type="scientific">Entamoeba invadens IP1</name>
    <dbReference type="NCBI Taxonomy" id="370355"/>
    <lineage>
        <taxon>Eukaryota</taxon>
        <taxon>Amoebozoa</taxon>
        <taxon>Evosea</taxon>
        <taxon>Archamoebae</taxon>
        <taxon>Mastigamoebida</taxon>
        <taxon>Entamoebidae</taxon>
        <taxon>Entamoeba</taxon>
    </lineage>
</organism>
<evidence type="ECO:0000313" key="2">
    <source>
        <dbReference type="Proteomes" id="UP000014680"/>
    </source>
</evidence>
<dbReference type="RefSeq" id="XP_004261900.1">
    <property type="nucleotide sequence ID" value="XM_004261852.1"/>
</dbReference>